<proteinExistence type="inferred from homology"/>
<comment type="subunit">
    <text evidence="4">Homodimer.</text>
</comment>
<evidence type="ECO:0000256" key="3">
    <source>
        <dbReference type="ARBA" id="ARBA00023235"/>
    </source>
</evidence>
<evidence type="ECO:0000256" key="1">
    <source>
        <dbReference type="ARBA" id="ARBA00009375"/>
    </source>
</evidence>
<dbReference type="Pfam" id="PF01416">
    <property type="entry name" value="PseudoU_synth_1"/>
    <property type="match status" value="1"/>
</dbReference>
<feature type="binding site" evidence="4">
    <location>
        <position position="113"/>
    </location>
    <ligand>
        <name>substrate</name>
    </ligand>
</feature>
<comment type="caution">
    <text evidence="7">The sequence shown here is derived from an EMBL/GenBank/DDBJ whole genome shotgun (WGS) entry which is preliminary data.</text>
</comment>
<dbReference type="Gene3D" id="3.30.70.660">
    <property type="entry name" value="Pseudouridine synthase I, catalytic domain, C-terminal subdomain"/>
    <property type="match status" value="1"/>
</dbReference>
<keyword evidence="2 4" id="KW-0819">tRNA processing</keyword>
<evidence type="ECO:0000256" key="2">
    <source>
        <dbReference type="ARBA" id="ARBA00022694"/>
    </source>
</evidence>
<evidence type="ECO:0000313" key="8">
    <source>
        <dbReference type="Proteomes" id="UP001652394"/>
    </source>
</evidence>
<dbReference type="Gene3D" id="3.30.70.580">
    <property type="entry name" value="Pseudouridine synthase I, catalytic domain, N-terminal subdomain"/>
    <property type="match status" value="1"/>
</dbReference>
<dbReference type="EC" id="5.4.99.12" evidence="4"/>
<dbReference type="PIRSF" id="PIRSF001430">
    <property type="entry name" value="tRNA_psdUrid_synth"/>
    <property type="match status" value="1"/>
</dbReference>
<evidence type="ECO:0000256" key="5">
    <source>
        <dbReference type="RuleBase" id="RU003792"/>
    </source>
</evidence>
<evidence type="ECO:0000313" key="7">
    <source>
        <dbReference type="EMBL" id="MCU6746383.1"/>
    </source>
</evidence>
<dbReference type="HAMAP" id="MF_00171">
    <property type="entry name" value="TruA"/>
    <property type="match status" value="1"/>
</dbReference>
<protein>
    <recommendedName>
        <fullName evidence="4">tRNA pseudouridine synthase A</fullName>
        <ecNumber evidence="4">5.4.99.12</ecNumber>
    </recommendedName>
    <alternativeName>
        <fullName evidence="4">tRNA pseudouridine(38-40) synthase</fullName>
    </alternativeName>
    <alternativeName>
        <fullName evidence="4">tRNA pseudouridylate synthase I</fullName>
    </alternativeName>
    <alternativeName>
        <fullName evidence="4">tRNA-uridine isomerase I</fullName>
    </alternativeName>
</protein>
<dbReference type="InterPro" id="IPR020095">
    <property type="entry name" value="PsdUridine_synth_TruA_C"/>
</dbReference>
<keyword evidence="3 4" id="KW-0413">Isomerase</keyword>
<comment type="catalytic activity">
    <reaction evidence="4 5">
        <text>uridine(38/39/40) in tRNA = pseudouridine(38/39/40) in tRNA</text>
        <dbReference type="Rhea" id="RHEA:22376"/>
        <dbReference type="Rhea" id="RHEA-COMP:10085"/>
        <dbReference type="Rhea" id="RHEA-COMP:10087"/>
        <dbReference type="ChEBI" id="CHEBI:65314"/>
        <dbReference type="ChEBI" id="CHEBI:65315"/>
        <dbReference type="EC" id="5.4.99.12"/>
    </reaction>
</comment>
<dbReference type="InterPro" id="IPR020097">
    <property type="entry name" value="PsdUridine_synth_TruA_a/b_dom"/>
</dbReference>
<comment type="similarity">
    <text evidence="1 4 5">Belongs to the tRNA pseudouridine synthase TruA family.</text>
</comment>
<dbReference type="InterPro" id="IPR001406">
    <property type="entry name" value="PsdUridine_synth_TruA"/>
</dbReference>
<feature type="domain" description="Pseudouridine synthase I TruA alpha/beta" evidence="6">
    <location>
        <begin position="146"/>
        <end position="243"/>
    </location>
</feature>
<dbReference type="PANTHER" id="PTHR11142:SF22">
    <property type="entry name" value="TRNA PSEUDOURIDINE SYNTHASE A 2"/>
    <property type="match status" value="1"/>
</dbReference>
<comment type="function">
    <text evidence="4">Formation of pseudouridine at positions 38, 39 and 40 in the anticodon stem and loop of transfer RNAs.</text>
</comment>
<organism evidence="7 8">
    <name type="scientific">Faecalicatena acetigenes</name>
    <dbReference type="NCBI Taxonomy" id="2981790"/>
    <lineage>
        <taxon>Bacteria</taxon>
        <taxon>Bacillati</taxon>
        <taxon>Bacillota</taxon>
        <taxon>Clostridia</taxon>
        <taxon>Lachnospirales</taxon>
        <taxon>Lachnospiraceae</taxon>
        <taxon>Faecalicatena</taxon>
    </lineage>
</organism>
<gene>
    <name evidence="4" type="primary">truA</name>
    <name evidence="7" type="ORF">OCV51_01705</name>
</gene>
<name>A0ABT2T7Z2_9FIRM</name>
<keyword evidence="8" id="KW-1185">Reference proteome</keyword>
<dbReference type="RefSeq" id="WP_267303986.1">
    <property type="nucleotide sequence ID" value="NZ_JAOQJX010000002.1"/>
</dbReference>
<dbReference type="PANTHER" id="PTHR11142">
    <property type="entry name" value="PSEUDOURIDYLATE SYNTHASE"/>
    <property type="match status" value="1"/>
</dbReference>
<accession>A0ABT2T7Z2</accession>
<dbReference type="SUPFAM" id="SSF55120">
    <property type="entry name" value="Pseudouridine synthase"/>
    <property type="match status" value="1"/>
</dbReference>
<dbReference type="Proteomes" id="UP001652394">
    <property type="component" value="Unassembled WGS sequence"/>
</dbReference>
<evidence type="ECO:0000256" key="4">
    <source>
        <dbReference type="HAMAP-Rule" id="MF_00171"/>
    </source>
</evidence>
<comment type="caution">
    <text evidence="4">Lacks conserved residue(s) required for the propagation of feature annotation.</text>
</comment>
<reference evidence="7 8" key="1">
    <citation type="journal article" date="2021" name="ISME Commun">
        <title>Automated analysis of genomic sequences facilitates high-throughput and comprehensive description of bacteria.</title>
        <authorList>
            <person name="Hitch T.C.A."/>
        </authorList>
    </citation>
    <scope>NUCLEOTIDE SEQUENCE [LARGE SCALE GENOMIC DNA]</scope>
    <source>
        <strain evidence="7 8">H2_18</strain>
    </source>
</reference>
<dbReference type="InterPro" id="IPR020094">
    <property type="entry name" value="TruA/RsuA/RluB/E/F_N"/>
</dbReference>
<sequence length="245" mass="27940">MQNILLTIEYDGTRYLGWQRPAKDKAFRTISYKISEVLRRLTGESSILNCASKTEPGVHALAQEASFLTTYDISMQDLTQYLNTYLPQDIAIRRACRMQERFRADLNAKTRTYLYHICTAAVQDIFTQKYSLHLFPAPDIERMQEAASSLIGRQDFQYFSSGRSKKKTEQELLDIQIEQTADFLSLSLTATDFLPHMPLLIIGTLLDIGTGRQSIESAEAILKGRKIPGRPCDAKALFLKKIDFR</sequence>
<dbReference type="EMBL" id="JAOQJX010000002">
    <property type="protein sequence ID" value="MCU6746383.1"/>
    <property type="molecule type" value="Genomic_DNA"/>
</dbReference>
<evidence type="ECO:0000259" key="6">
    <source>
        <dbReference type="Pfam" id="PF01416"/>
    </source>
</evidence>
<dbReference type="InterPro" id="IPR020103">
    <property type="entry name" value="PsdUridine_synth_cat_dom_sf"/>
</dbReference>